<evidence type="ECO:0000313" key="4">
    <source>
        <dbReference type="Proteomes" id="UP000028761"/>
    </source>
</evidence>
<protein>
    <submittedName>
        <fullName evidence="3">Rap guanine nucleotide exchange factor 5</fullName>
    </submittedName>
</protein>
<reference evidence="3" key="2">
    <citation type="submission" date="2025-08" db="UniProtKB">
        <authorList>
            <consortium name="Ensembl"/>
        </authorList>
    </citation>
    <scope>IDENTIFICATION</scope>
</reference>
<dbReference type="Gene3D" id="1.10.10.10">
    <property type="entry name" value="Winged helix-like DNA-binding domain superfamily/Winged helix DNA-binding domain"/>
    <property type="match status" value="1"/>
</dbReference>
<feature type="region of interest" description="Disordered" evidence="1">
    <location>
        <begin position="426"/>
        <end position="446"/>
    </location>
</feature>
<proteinExistence type="predicted"/>
<reference evidence="3 4" key="1">
    <citation type="submission" date="2012-03" db="EMBL/GenBank/DDBJ databases">
        <title>Whole Genome Assembly of Papio anubis.</title>
        <authorList>
            <person name="Liu Y.L."/>
            <person name="Abraham K.A."/>
            <person name="Akbar H.A."/>
            <person name="Ali S.A."/>
            <person name="Anosike U.A."/>
            <person name="Aqrawi P.A."/>
            <person name="Arias F.A."/>
            <person name="Attaway T.A."/>
            <person name="Awwad R.A."/>
            <person name="Babu C.B."/>
            <person name="Bandaranaike D.B."/>
            <person name="Battles P.B."/>
            <person name="Bell A.B."/>
            <person name="Beltran B.B."/>
            <person name="Berhane-Mersha D.B."/>
            <person name="Bess C.B."/>
            <person name="Bickham C.B."/>
            <person name="Bolden T.B."/>
            <person name="Carter K.C."/>
            <person name="Chau D.C."/>
            <person name="Chavez A.C."/>
            <person name="Clerc-Blankenburg K.C."/>
            <person name="Coyle M.C."/>
            <person name="Dao M.D."/>
            <person name="Davila M.L.D."/>
            <person name="Davy-Carroll L.D."/>
            <person name="Denson S.D."/>
            <person name="Dinh H.D."/>
            <person name="Fernandez S.F."/>
            <person name="Fernando P.F."/>
            <person name="Forbes L.F."/>
            <person name="Francis C.F."/>
            <person name="Francisco L.F."/>
            <person name="Fu Q.F."/>
            <person name="Garcia-Iii R.G."/>
            <person name="Garrett T.G."/>
            <person name="Gross S.G."/>
            <person name="Gubbala S.G."/>
            <person name="Hirani K.H."/>
            <person name="Hogues M.H."/>
            <person name="Hollins B.H."/>
            <person name="Jackson L.J."/>
            <person name="Javaid M.J."/>
            <person name="Jhangiani S.J."/>
            <person name="Johnson A.J."/>
            <person name="Johnson B.J."/>
            <person name="Jones J.J."/>
            <person name="Joshi V.J."/>
            <person name="Kalu J.K."/>
            <person name="Khan N.K."/>
            <person name="Korchina V.K."/>
            <person name="Kovar C.K."/>
            <person name="Lago L.L."/>
            <person name="Lara F.L."/>
            <person name="Le T.-K.L."/>
            <person name="Lee S.L."/>
            <person name="Legall-Iii F.L."/>
            <person name="Lemon S.L."/>
            <person name="Liu J.L."/>
            <person name="Liu Y.-S.L."/>
            <person name="Liyanage D.L."/>
            <person name="Lopez J.L."/>
            <person name="Lorensuhewa L.L."/>
            <person name="Mata R.M."/>
            <person name="Mathew T.M."/>
            <person name="Mercado C.M."/>
            <person name="Mercado I.M."/>
            <person name="Morales K.M."/>
            <person name="Morgan M.M."/>
            <person name="Munidasa M.M."/>
            <person name="Ngo D.N."/>
            <person name="Nguyen L.N."/>
            <person name="Nguyen T.N."/>
            <person name="Nguyen N.N."/>
            <person name="Obregon M.O."/>
            <person name="Okwuonu G.O."/>
            <person name="Ongeri F.O."/>
            <person name="Onwere C.O."/>
            <person name="Osifeso I.O."/>
            <person name="Parra A.P."/>
            <person name="Patil S.P."/>
            <person name="Perez A.P."/>
            <person name="Perez Y.P."/>
            <person name="Pham C.P."/>
            <person name="Pu L.-L.P."/>
            <person name="Puazo M.P."/>
            <person name="Quiroz J.Q."/>
            <person name="Rouhana J.R."/>
            <person name="Ruiz M.R."/>
            <person name="Ruiz S.-J.R."/>
            <person name="Saada N.S."/>
            <person name="Santibanez J.S."/>
            <person name="Scheel M.S."/>
            <person name="Schneider B.S."/>
            <person name="Simmons D.S."/>
            <person name="Sisson I.S."/>
            <person name="Tang L.-Y.T."/>
            <person name="Thornton R.T."/>
            <person name="Tisius J.T."/>
            <person name="Toledanes G.T."/>
            <person name="Trejos Z.T."/>
            <person name="Usmani K.U."/>
            <person name="Varghese R.V."/>
            <person name="Vattathil S.V."/>
            <person name="Vee V.V."/>
            <person name="Walker D.W."/>
            <person name="Weissenberger G.W."/>
            <person name="White C.W."/>
            <person name="Williams A.W."/>
            <person name="Woodworth J.W."/>
            <person name="Wright R.W."/>
            <person name="Zhu Y.Z."/>
            <person name="Han Y.H."/>
            <person name="Newsham I.N."/>
            <person name="Nazareth L.N."/>
            <person name="Worley K.W."/>
            <person name="Muzny D.M."/>
            <person name="Rogers J.R."/>
            <person name="Gibbs R.G."/>
        </authorList>
    </citation>
    <scope>NUCLEOTIDE SEQUENCE [LARGE SCALE GENOMIC DNA]</scope>
</reference>
<dbReference type="GO" id="GO:0035556">
    <property type="term" value="P:intracellular signal transduction"/>
    <property type="evidence" value="ECO:0007669"/>
    <property type="project" value="InterPro"/>
</dbReference>
<dbReference type="Ensembl" id="ENSPANT00000064655.1">
    <property type="protein sequence ID" value="ENSPANP00000055993.1"/>
    <property type="gene ID" value="ENSPANG00000000701.3"/>
</dbReference>
<dbReference type="AlphaFoldDB" id="A0A8I5R1G5"/>
<feature type="region of interest" description="Disordered" evidence="1">
    <location>
        <begin position="31"/>
        <end position="53"/>
    </location>
</feature>
<evidence type="ECO:0000256" key="1">
    <source>
        <dbReference type="SAM" id="MobiDB-lite"/>
    </source>
</evidence>
<dbReference type="FunFam" id="1.10.10.10:FF:000452">
    <property type="entry name" value="Rap guanine nucleotide exchange factor 5"/>
    <property type="match status" value="1"/>
</dbReference>
<dbReference type="Proteomes" id="UP000028761">
    <property type="component" value="Chromosome 4"/>
</dbReference>
<dbReference type="SUPFAM" id="SSF46785">
    <property type="entry name" value="Winged helix' DNA-binding domain"/>
    <property type="match status" value="1"/>
</dbReference>
<dbReference type="PROSITE" id="PS50186">
    <property type="entry name" value="DEP"/>
    <property type="match status" value="1"/>
</dbReference>
<reference evidence="3" key="3">
    <citation type="submission" date="2025-09" db="UniProtKB">
        <authorList>
            <consortium name="Ensembl"/>
        </authorList>
    </citation>
    <scope>IDENTIFICATION</scope>
</reference>
<dbReference type="GeneTree" id="ENSGT00940000155137"/>
<feature type="compositionally biased region" description="Polar residues" evidence="1">
    <location>
        <begin position="426"/>
        <end position="435"/>
    </location>
</feature>
<dbReference type="InterPro" id="IPR036388">
    <property type="entry name" value="WH-like_DNA-bd_sf"/>
</dbReference>
<gene>
    <name evidence="3" type="primary">RAPGEF5</name>
</gene>
<dbReference type="InterPro" id="IPR000591">
    <property type="entry name" value="DEP_dom"/>
</dbReference>
<organism evidence="3 4">
    <name type="scientific">Papio anubis</name>
    <name type="common">Olive baboon</name>
    <dbReference type="NCBI Taxonomy" id="9555"/>
    <lineage>
        <taxon>Eukaryota</taxon>
        <taxon>Metazoa</taxon>
        <taxon>Chordata</taxon>
        <taxon>Craniata</taxon>
        <taxon>Vertebrata</taxon>
        <taxon>Euteleostomi</taxon>
        <taxon>Mammalia</taxon>
        <taxon>Eutheria</taxon>
        <taxon>Euarchontoglires</taxon>
        <taxon>Primates</taxon>
        <taxon>Haplorrhini</taxon>
        <taxon>Catarrhini</taxon>
        <taxon>Cercopithecidae</taxon>
        <taxon>Cercopithecinae</taxon>
        <taxon>Papio</taxon>
    </lineage>
</organism>
<accession>A0A8I5R1G5</accession>
<dbReference type="Gene3D" id="1.20.870.10">
    <property type="entry name" value="Son of sevenless (SoS) protein Chain: S domain 1"/>
    <property type="match status" value="1"/>
</dbReference>
<sequence>MRMAVGSVKMQPPCESPALAAAAAVVAADGALRRSPSAREPEREQPPASLRPRLRDLPALLRSGLTLRRKRSAAGGRTLSRRISNPYLEHTPSQIYGENSSCAGRALRNIIIVQAADLIKDRVNLKGFYRRSCVGSELVDWLLEHCPFVQCRSMAIGVWQLLLDMGIMLSVDQHLYFQDTYVFYQFSSDECSYLYCEFEREEEWQNGVKLLLQLVPLIPARAGICELSHQKIEDSEESSDEILARLTSAVQRELAAVIALKARKSAIEQDEENNDKHVAVTEAESVPDSQAGVMCKLQERDEIGRIELVQKLARENYQFLQTDKKEQEKSEHQDDEVTTVQVKEQDQSVLVLKKVQCCGPAPTAGSAESHWRYVVVSGTPEKILEHLLNDLHLEEVQDKETVIPTLGSCMSLLPCAHKAKRTRTSWLDSPSTNLSGEEGVGWGHLT</sequence>
<feature type="domain" description="DEP" evidence="2">
    <location>
        <begin position="119"/>
        <end position="188"/>
    </location>
</feature>
<dbReference type="InterPro" id="IPR036390">
    <property type="entry name" value="WH_DNA-bd_sf"/>
</dbReference>
<name>A0A8I5R1G5_PAPAN</name>
<evidence type="ECO:0000259" key="2">
    <source>
        <dbReference type="PROSITE" id="PS50186"/>
    </source>
</evidence>
<evidence type="ECO:0000313" key="3">
    <source>
        <dbReference type="Ensembl" id="ENSPANP00000055993.1"/>
    </source>
</evidence>
<keyword evidence="4" id="KW-1185">Reference proteome</keyword>
<dbReference type="Pfam" id="PF00610">
    <property type="entry name" value="DEP"/>
    <property type="match status" value="1"/>
</dbReference>
<dbReference type="SMART" id="SM00049">
    <property type="entry name" value="DEP"/>
    <property type="match status" value="1"/>
</dbReference>
<dbReference type="CDD" id="cd04437">
    <property type="entry name" value="DEP_Epac"/>
    <property type="match status" value="1"/>
</dbReference>